<accession>A0A2W5Z6V7</accession>
<comment type="caution">
    <text evidence="7">The sequence shown here is derived from an EMBL/GenBank/DDBJ whole genome shotgun (WGS) entry which is preliminary data.</text>
</comment>
<dbReference type="Gene3D" id="3.30.450.330">
    <property type="match status" value="1"/>
</dbReference>
<dbReference type="Pfam" id="PF00905">
    <property type="entry name" value="Transpeptidase"/>
    <property type="match status" value="1"/>
</dbReference>
<dbReference type="InterPro" id="IPR050515">
    <property type="entry name" value="Beta-lactam/transpept"/>
</dbReference>
<keyword evidence="4" id="KW-1133">Transmembrane helix</keyword>
<gene>
    <name evidence="7" type="ORF">DLM65_12555</name>
</gene>
<dbReference type="Gene3D" id="3.40.710.10">
    <property type="entry name" value="DD-peptidase/beta-lactamase superfamily"/>
    <property type="match status" value="1"/>
</dbReference>
<evidence type="ECO:0000259" key="5">
    <source>
        <dbReference type="Pfam" id="PF00905"/>
    </source>
</evidence>
<dbReference type="SUPFAM" id="SSF56519">
    <property type="entry name" value="Penicillin binding protein dimerisation domain"/>
    <property type="match status" value="1"/>
</dbReference>
<proteinExistence type="inferred from homology"/>
<feature type="transmembrane region" description="Helical" evidence="4">
    <location>
        <begin position="16"/>
        <end position="35"/>
    </location>
</feature>
<dbReference type="Pfam" id="PF03717">
    <property type="entry name" value="PBP_dimer"/>
    <property type="match status" value="1"/>
</dbReference>
<dbReference type="SUPFAM" id="SSF56601">
    <property type="entry name" value="beta-lactamase/transpeptidase-like"/>
    <property type="match status" value="1"/>
</dbReference>
<evidence type="ECO:0008006" key="9">
    <source>
        <dbReference type="Google" id="ProtNLM"/>
    </source>
</evidence>
<dbReference type="GO" id="GO:0071555">
    <property type="term" value="P:cell wall organization"/>
    <property type="evidence" value="ECO:0007669"/>
    <property type="project" value="TreeGrafter"/>
</dbReference>
<feature type="domain" description="Penicillin-binding protein dimerisation" evidence="6">
    <location>
        <begin position="59"/>
        <end position="211"/>
    </location>
</feature>
<keyword evidence="4" id="KW-0812">Transmembrane</keyword>
<evidence type="ECO:0000313" key="7">
    <source>
        <dbReference type="EMBL" id="PZR78486.1"/>
    </source>
</evidence>
<dbReference type="Gene3D" id="3.90.1310.10">
    <property type="entry name" value="Penicillin-binding protein 2a (Domain 2)"/>
    <property type="match status" value="1"/>
</dbReference>
<organism evidence="7 8">
    <name type="scientific">Candidatus Aeolococcus gillhamiae</name>
    <dbReference type="NCBI Taxonomy" id="3127015"/>
    <lineage>
        <taxon>Bacteria</taxon>
        <taxon>Bacillati</taxon>
        <taxon>Candidatus Dormiibacterota</taxon>
        <taxon>Candidatus Dormibacteria</taxon>
        <taxon>Candidatus Aeolococcales</taxon>
        <taxon>Candidatus Aeolococcaceae</taxon>
        <taxon>Candidatus Aeolococcus</taxon>
    </lineage>
</organism>
<dbReference type="InterPro" id="IPR036138">
    <property type="entry name" value="PBP_dimer_sf"/>
</dbReference>
<dbReference type="InterPro" id="IPR001460">
    <property type="entry name" value="PCN-bd_Tpept"/>
</dbReference>
<dbReference type="AlphaFoldDB" id="A0A2W5Z6V7"/>
<comment type="subcellular location">
    <subcellularLocation>
        <location evidence="1">Membrane</location>
    </subcellularLocation>
</comment>
<dbReference type="EMBL" id="QHBU01000256">
    <property type="protein sequence ID" value="PZR78486.1"/>
    <property type="molecule type" value="Genomic_DNA"/>
</dbReference>
<evidence type="ECO:0000256" key="3">
    <source>
        <dbReference type="ARBA" id="ARBA00023136"/>
    </source>
</evidence>
<reference evidence="7 8" key="1">
    <citation type="journal article" date="2017" name="Nature">
        <title>Atmospheric trace gases support primary production in Antarctic desert surface soil.</title>
        <authorList>
            <person name="Ji M."/>
            <person name="Greening C."/>
            <person name="Vanwonterghem I."/>
            <person name="Carere C.R."/>
            <person name="Bay S.K."/>
            <person name="Steen J.A."/>
            <person name="Montgomery K."/>
            <person name="Lines T."/>
            <person name="Beardall J."/>
            <person name="van Dorst J."/>
            <person name="Snape I."/>
            <person name="Stott M.B."/>
            <person name="Hugenholtz P."/>
            <person name="Ferrari B.C."/>
        </authorList>
    </citation>
    <scope>NUCLEOTIDE SEQUENCE [LARGE SCALE GENOMIC DNA]</scope>
    <source>
        <strain evidence="7">RRmetagenome_bin12</strain>
    </source>
</reference>
<evidence type="ECO:0000259" key="6">
    <source>
        <dbReference type="Pfam" id="PF03717"/>
    </source>
</evidence>
<evidence type="ECO:0000313" key="8">
    <source>
        <dbReference type="Proteomes" id="UP000248724"/>
    </source>
</evidence>
<dbReference type="PANTHER" id="PTHR30627:SF1">
    <property type="entry name" value="PEPTIDOGLYCAN D,D-TRANSPEPTIDASE FTSI"/>
    <property type="match status" value="1"/>
</dbReference>
<keyword evidence="3 4" id="KW-0472">Membrane</keyword>
<dbReference type="InterPro" id="IPR005311">
    <property type="entry name" value="PBP_dimer"/>
</dbReference>
<name>A0A2W5Z6V7_9BACT</name>
<dbReference type="Proteomes" id="UP000248724">
    <property type="component" value="Unassembled WGS sequence"/>
</dbReference>
<dbReference type="GO" id="GO:0008658">
    <property type="term" value="F:penicillin binding"/>
    <property type="evidence" value="ECO:0007669"/>
    <property type="project" value="InterPro"/>
</dbReference>
<comment type="similarity">
    <text evidence="2">Belongs to the transpeptidase family.</text>
</comment>
<evidence type="ECO:0000256" key="2">
    <source>
        <dbReference type="ARBA" id="ARBA00007171"/>
    </source>
</evidence>
<sequence>MRGWFVADSPDFRHRGVWLALAFAAMAITLCARLFDVQMLQHTTLAARAAALHQKSVTIAATRGRILDSSGRVLVSNRTVYDVYADPGLIAASTREDAARQLGPVLSMDATAVASLISEPTRFVYLAKAVSQDISDRLNALNLAGVVVVPAQQRVYEPSPVTGTSFAANLLGYVDHSGTGQYGIESYYNTVLHGTDGHQSTVRDVAGNSITLSNDPQSEAHNGQDLQLGLDSEVQYWAEQAIAQGVATAQAASGTLIMMDTKTGVIRAWAQAPTYDANSYWTSQIASFRDLAVANVYEPGSVEKVVTFAGGLNSGAITPGYTFNEAPTTIDGYTIRDWDGRAHGTISMQTVLDESLNNGAIKVGQLMGANNFYSNLLAFGMGAPTGVDLFGEQNVPLPPQNKLSALDLAEAAFGQRVQVTPIEVLAAFNAVANGGVWVQPHAVQSVIDRTTGTTASVVPTTRRIISPQAAATLAQMMTGVVEDRGGEGSLARIPAFKRQVAGKTGTASVATHGQYGNDVVVSFGGFLPAKNPRFTMLVVLNYPHETGVVRFGATLAAPVWKQVAQVAIDQWRITP</sequence>
<dbReference type="PANTHER" id="PTHR30627">
    <property type="entry name" value="PEPTIDOGLYCAN D,D-TRANSPEPTIDASE"/>
    <property type="match status" value="1"/>
</dbReference>
<evidence type="ECO:0000256" key="1">
    <source>
        <dbReference type="ARBA" id="ARBA00004370"/>
    </source>
</evidence>
<protein>
    <recommendedName>
        <fullName evidence="9">Penicillin-binding protein 2</fullName>
    </recommendedName>
</protein>
<feature type="domain" description="Penicillin-binding protein transpeptidase" evidence="5">
    <location>
        <begin position="254"/>
        <end position="563"/>
    </location>
</feature>
<dbReference type="InterPro" id="IPR012338">
    <property type="entry name" value="Beta-lactam/transpept-like"/>
</dbReference>
<dbReference type="GO" id="GO:0005886">
    <property type="term" value="C:plasma membrane"/>
    <property type="evidence" value="ECO:0007669"/>
    <property type="project" value="TreeGrafter"/>
</dbReference>
<evidence type="ECO:0000256" key="4">
    <source>
        <dbReference type="SAM" id="Phobius"/>
    </source>
</evidence>